<reference evidence="3" key="1">
    <citation type="submission" date="2022-11" db="UniProtKB">
        <authorList>
            <consortium name="WormBaseParasite"/>
        </authorList>
    </citation>
    <scope>IDENTIFICATION</scope>
</reference>
<feature type="compositionally biased region" description="Polar residues" evidence="1">
    <location>
        <begin position="225"/>
        <end position="243"/>
    </location>
</feature>
<evidence type="ECO:0000256" key="1">
    <source>
        <dbReference type="SAM" id="MobiDB-lite"/>
    </source>
</evidence>
<feature type="region of interest" description="Disordered" evidence="1">
    <location>
        <begin position="225"/>
        <end position="258"/>
    </location>
</feature>
<dbReference type="WBParaSite" id="Gr19_v10_g15538.t1">
    <property type="protein sequence ID" value="Gr19_v10_g15538.t1"/>
    <property type="gene ID" value="Gr19_v10_g15538"/>
</dbReference>
<sequence>MTAVPKCNGRKSIACSSSSFRCRRRRFPCPPLFVTSLCCCFDVLLAFDLNINRPMPMASDNGISSAYTNHPVALKAMPHNPTPAEESPYAFWHENKPFVHVHGDEPGRHTMRHQHFARLYYDDTSNNFITDPPGMGLNTVGREAKREGEGVGIALLFERKNAEGRAKSVPTTFVGGDEEPPIHKGGHDLWWKSGERTSRLEEFTALNKNGNQVVDQISAGLAEASQRTQNGAGHGFSSSSAQNDGAGPGFSSNSAPMFYQQTPEPILRFYHRPKASKSNLPPPTIVVPASSSTLEASADDGGVSVEQQHQKTTLQHSVVDADIPFAAPTDLRDTEPFELVASPQLGSRTSFEHVTEPFRKNSAGFGSDHRRPTETIVPSGFKVYKPNSAGGSSTISVASNYDAMSPPPAGDRGGTASAVGGGGCCCSNTVGNKCSGRFCCCSSCCCCCGGTDCLDGSKCKSSTNFDGRCCCTCAGDANSRCCSSTGCCRRCPASSRGCGDCCEGYDRHSPTICLTIRATCCCRRSDRKINQSAATRRRRRLSFSDRSNT</sequence>
<evidence type="ECO:0000313" key="3">
    <source>
        <dbReference type="WBParaSite" id="Gr19_v10_g15538.t1"/>
    </source>
</evidence>
<dbReference type="Proteomes" id="UP000887572">
    <property type="component" value="Unplaced"/>
</dbReference>
<organism evidence="2 3">
    <name type="scientific">Globodera rostochiensis</name>
    <name type="common">Golden nematode worm</name>
    <name type="synonym">Heterodera rostochiensis</name>
    <dbReference type="NCBI Taxonomy" id="31243"/>
    <lineage>
        <taxon>Eukaryota</taxon>
        <taxon>Metazoa</taxon>
        <taxon>Ecdysozoa</taxon>
        <taxon>Nematoda</taxon>
        <taxon>Chromadorea</taxon>
        <taxon>Rhabditida</taxon>
        <taxon>Tylenchina</taxon>
        <taxon>Tylenchomorpha</taxon>
        <taxon>Tylenchoidea</taxon>
        <taxon>Heteroderidae</taxon>
        <taxon>Heteroderinae</taxon>
        <taxon>Globodera</taxon>
    </lineage>
</organism>
<accession>A0A914H9T0</accession>
<protein>
    <submittedName>
        <fullName evidence="3">Uncharacterized protein</fullName>
    </submittedName>
</protein>
<keyword evidence="2" id="KW-1185">Reference proteome</keyword>
<evidence type="ECO:0000313" key="2">
    <source>
        <dbReference type="Proteomes" id="UP000887572"/>
    </source>
</evidence>
<proteinExistence type="predicted"/>
<dbReference type="AlphaFoldDB" id="A0A914H9T0"/>
<name>A0A914H9T0_GLORO</name>